<feature type="region of interest" description="Disordered" evidence="1">
    <location>
        <begin position="1"/>
        <end position="59"/>
    </location>
</feature>
<evidence type="ECO:0000313" key="3">
    <source>
        <dbReference type="Proteomes" id="UP001157006"/>
    </source>
</evidence>
<protein>
    <submittedName>
        <fullName evidence="2">Uncharacterized protein</fullName>
    </submittedName>
</protein>
<evidence type="ECO:0000256" key="1">
    <source>
        <dbReference type="SAM" id="MobiDB-lite"/>
    </source>
</evidence>
<sequence length="198" mass="22229">MSNTNQDSYKGKEKVNEESVTDSQKMENQNKRKTMALEAETKNSKSPRNNAGVDESTSSSKEFSPFLLFGFIIDPSKKYQKAYSCDFCRRKFVSPQALSRNKNCKECEDSRKKIIEALNKPRYNLSYGVQGIRLSKIVPYPGGCGYIYGGNDAGELLGPVLDNLQIDQHNVNQQGIDLNIDLVSEEASKKNIDLNIMP</sequence>
<evidence type="ECO:0000313" key="2">
    <source>
        <dbReference type="EMBL" id="CAI8613771.1"/>
    </source>
</evidence>
<dbReference type="EMBL" id="OX451740">
    <property type="protein sequence ID" value="CAI8613771.1"/>
    <property type="molecule type" value="Genomic_DNA"/>
</dbReference>
<proteinExistence type="predicted"/>
<feature type="compositionally biased region" description="Polar residues" evidence="1">
    <location>
        <begin position="44"/>
        <end position="59"/>
    </location>
</feature>
<gene>
    <name evidence="2" type="ORF">VFH_V096600</name>
</gene>
<name>A0AAV1ATC7_VICFA</name>
<keyword evidence="3" id="KW-1185">Reference proteome</keyword>
<dbReference type="Proteomes" id="UP001157006">
    <property type="component" value="Chromosome 5"/>
</dbReference>
<organism evidence="2 3">
    <name type="scientific">Vicia faba</name>
    <name type="common">Broad bean</name>
    <name type="synonym">Faba vulgaris</name>
    <dbReference type="NCBI Taxonomy" id="3906"/>
    <lineage>
        <taxon>Eukaryota</taxon>
        <taxon>Viridiplantae</taxon>
        <taxon>Streptophyta</taxon>
        <taxon>Embryophyta</taxon>
        <taxon>Tracheophyta</taxon>
        <taxon>Spermatophyta</taxon>
        <taxon>Magnoliopsida</taxon>
        <taxon>eudicotyledons</taxon>
        <taxon>Gunneridae</taxon>
        <taxon>Pentapetalae</taxon>
        <taxon>rosids</taxon>
        <taxon>fabids</taxon>
        <taxon>Fabales</taxon>
        <taxon>Fabaceae</taxon>
        <taxon>Papilionoideae</taxon>
        <taxon>50 kb inversion clade</taxon>
        <taxon>NPAAA clade</taxon>
        <taxon>Hologalegina</taxon>
        <taxon>IRL clade</taxon>
        <taxon>Fabeae</taxon>
        <taxon>Vicia</taxon>
    </lineage>
</organism>
<reference evidence="2 3" key="1">
    <citation type="submission" date="2023-01" db="EMBL/GenBank/DDBJ databases">
        <authorList>
            <person name="Kreplak J."/>
        </authorList>
    </citation>
    <scope>NUCLEOTIDE SEQUENCE [LARGE SCALE GENOMIC DNA]</scope>
</reference>
<dbReference type="AlphaFoldDB" id="A0AAV1ATC7"/>
<accession>A0AAV1ATC7</accession>